<gene>
    <name evidence="10" type="ORF">KUCA_T00004874001</name>
</gene>
<evidence type="ECO:0000313" key="11">
    <source>
        <dbReference type="Proteomes" id="UP000019384"/>
    </source>
</evidence>
<dbReference type="EMBL" id="HG793130">
    <property type="protein sequence ID" value="CDK28889.1"/>
    <property type="molecule type" value="Genomic_DNA"/>
</dbReference>
<dbReference type="GO" id="GO:0032366">
    <property type="term" value="P:intracellular sterol transport"/>
    <property type="evidence" value="ECO:0007669"/>
    <property type="project" value="EnsemblFungi"/>
</dbReference>
<comment type="function">
    <text evidence="1">Catalyzes the intermembrane transfer of phosphatidylglycerol and phosphatidylinositol.</text>
</comment>
<feature type="chain" id="PRO_5004878551" description="Phosphatidylglycerol/phosphatidylinositol transfer protein" evidence="8">
    <location>
        <begin position="20"/>
        <end position="180"/>
    </location>
</feature>
<evidence type="ECO:0000259" key="9">
    <source>
        <dbReference type="SMART" id="SM00737"/>
    </source>
</evidence>
<dbReference type="Gene3D" id="2.60.40.770">
    <property type="match status" value="1"/>
</dbReference>
<dbReference type="GO" id="GO:0035091">
    <property type="term" value="F:phosphatidylinositol binding"/>
    <property type="evidence" value="ECO:0007669"/>
    <property type="project" value="EnsemblFungi"/>
</dbReference>
<evidence type="ECO:0000256" key="4">
    <source>
        <dbReference type="ARBA" id="ARBA00016056"/>
    </source>
</evidence>
<evidence type="ECO:0000313" key="10">
    <source>
        <dbReference type="EMBL" id="CDK28889.1"/>
    </source>
</evidence>
<evidence type="ECO:0000256" key="8">
    <source>
        <dbReference type="SAM" id="SignalP"/>
    </source>
</evidence>
<dbReference type="Proteomes" id="UP000019384">
    <property type="component" value="Unassembled WGS sequence"/>
</dbReference>
<feature type="domain" description="MD-2-related lipid-recognition" evidence="9">
    <location>
        <begin position="45"/>
        <end position="166"/>
    </location>
</feature>
<evidence type="ECO:0000256" key="6">
    <source>
        <dbReference type="ARBA" id="ARBA00022729"/>
    </source>
</evidence>
<dbReference type="InterPro" id="IPR033917">
    <property type="entry name" value="ML_PG-PI_TP"/>
</dbReference>
<keyword evidence="6 8" id="KW-0732">Signal</keyword>
<dbReference type="InterPro" id="IPR039670">
    <property type="entry name" value="NPC2-like"/>
</dbReference>
<dbReference type="CDD" id="cd00917">
    <property type="entry name" value="PG-PI_TP"/>
    <property type="match status" value="1"/>
</dbReference>
<evidence type="ECO:0000256" key="3">
    <source>
        <dbReference type="ARBA" id="ARBA00011245"/>
    </source>
</evidence>
<dbReference type="AlphaFoldDB" id="W6MQ75"/>
<dbReference type="RefSeq" id="XP_022460879.1">
    <property type="nucleotide sequence ID" value="XM_022606003.1"/>
</dbReference>
<evidence type="ECO:0000256" key="1">
    <source>
        <dbReference type="ARBA" id="ARBA00002053"/>
    </source>
</evidence>
<dbReference type="GO" id="GO:0031210">
    <property type="term" value="F:phosphatidylcholine binding"/>
    <property type="evidence" value="ECO:0007669"/>
    <property type="project" value="EnsemblFungi"/>
</dbReference>
<dbReference type="OrthoDB" id="6409159at2759"/>
<protein>
    <recommendedName>
        <fullName evidence="4">Phosphatidylglycerol/phosphatidylinositol transfer protein</fullName>
    </recommendedName>
</protein>
<dbReference type="GO" id="GO:0000328">
    <property type="term" value="C:fungal-type vacuole lumen"/>
    <property type="evidence" value="ECO:0007669"/>
    <property type="project" value="EnsemblFungi"/>
</dbReference>
<dbReference type="Pfam" id="PF02221">
    <property type="entry name" value="E1_DerP2_DerF2"/>
    <property type="match status" value="1"/>
</dbReference>
<dbReference type="GeneID" id="34522267"/>
<evidence type="ECO:0000256" key="2">
    <source>
        <dbReference type="ARBA" id="ARBA00006370"/>
    </source>
</evidence>
<keyword evidence="5" id="KW-0813">Transport</keyword>
<organism evidence="10 11">
    <name type="scientific">Kuraishia capsulata CBS 1993</name>
    <dbReference type="NCBI Taxonomy" id="1382522"/>
    <lineage>
        <taxon>Eukaryota</taxon>
        <taxon>Fungi</taxon>
        <taxon>Dikarya</taxon>
        <taxon>Ascomycota</taxon>
        <taxon>Saccharomycotina</taxon>
        <taxon>Pichiomycetes</taxon>
        <taxon>Pichiales</taxon>
        <taxon>Pichiaceae</taxon>
        <taxon>Kuraishia</taxon>
    </lineage>
</organism>
<keyword evidence="11" id="KW-1185">Reference proteome</keyword>
<accession>W6MQ75</accession>
<proteinExistence type="inferred from homology"/>
<name>W6MQ75_9ASCO</name>
<dbReference type="InterPro" id="IPR014756">
    <property type="entry name" value="Ig_E-set"/>
</dbReference>
<dbReference type="SMART" id="SM00737">
    <property type="entry name" value="ML"/>
    <property type="match status" value="1"/>
</dbReference>
<comment type="similarity">
    <text evidence="2">Belongs to the NPC2 family.</text>
</comment>
<dbReference type="InterPro" id="IPR003172">
    <property type="entry name" value="ML_dom"/>
</dbReference>
<comment type="subunit">
    <text evidence="3">Monomer.</text>
</comment>
<dbReference type="GO" id="GO:0032934">
    <property type="term" value="F:sterol binding"/>
    <property type="evidence" value="ECO:0007669"/>
    <property type="project" value="EnsemblFungi"/>
</dbReference>
<evidence type="ECO:0000256" key="5">
    <source>
        <dbReference type="ARBA" id="ARBA00022448"/>
    </source>
</evidence>
<feature type="signal peptide" evidence="8">
    <location>
        <begin position="1"/>
        <end position="19"/>
    </location>
</feature>
<dbReference type="SUPFAM" id="SSF81296">
    <property type="entry name" value="E set domains"/>
    <property type="match status" value="1"/>
</dbReference>
<dbReference type="PANTHER" id="PTHR11306">
    <property type="entry name" value="NIEMANN PICK TYPE C2 PROTEIN NPC2-RELATED"/>
    <property type="match status" value="1"/>
</dbReference>
<reference evidence="10" key="1">
    <citation type="submission" date="2013-12" db="EMBL/GenBank/DDBJ databases">
        <authorList>
            <person name="Genoscope - CEA"/>
        </authorList>
    </citation>
    <scope>NUCLEOTIDE SEQUENCE</scope>
    <source>
        <strain evidence="10">CBS 1993</strain>
    </source>
</reference>
<dbReference type="GO" id="GO:0001786">
    <property type="term" value="F:phosphatidylserine binding"/>
    <property type="evidence" value="ECO:0007669"/>
    <property type="project" value="EnsemblFungi"/>
</dbReference>
<reference evidence="10" key="2">
    <citation type="submission" date="2014-02" db="EMBL/GenBank/DDBJ databases">
        <title>Complete DNA sequence of /Kuraishia capsulata/ illustrates novel genomic features among budding yeasts (/Saccharomycotina/).</title>
        <authorList>
            <person name="Morales L."/>
            <person name="Noel B."/>
            <person name="Porcel B."/>
            <person name="Marcet-Houben M."/>
            <person name="Hullo M-F."/>
            <person name="Sacerdot C."/>
            <person name="Tekaia F."/>
            <person name="Leh-Louis V."/>
            <person name="Despons L."/>
            <person name="Khanna V."/>
            <person name="Aury J-M."/>
            <person name="Barbe V."/>
            <person name="Couloux A."/>
            <person name="Labadie K."/>
            <person name="Pelletier E."/>
            <person name="Souciet J-L."/>
            <person name="Boekhout T."/>
            <person name="Gabaldon T."/>
            <person name="Wincker P."/>
            <person name="Dujon B."/>
        </authorList>
    </citation>
    <scope>NUCLEOTIDE SEQUENCE</scope>
    <source>
        <strain evidence="10">CBS 1993</strain>
    </source>
</reference>
<dbReference type="PANTHER" id="PTHR11306:SF0">
    <property type="entry name" value="PHOSPHATIDYLGLYCEROL_PHOSPHATIDYLINOSITOL TRANSFER PROTEIN"/>
    <property type="match status" value="1"/>
</dbReference>
<dbReference type="STRING" id="1382522.W6MQ75"/>
<evidence type="ECO:0000256" key="7">
    <source>
        <dbReference type="ARBA" id="ARBA00023055"/>
    </source>
</evidence>
<dbReference type="HOGENOM" id="CLU_097982_0_1_1"/>
<sequence>MVAIKDLALSALLMSSALAFPFQNPFKIANLPKPGEKPVPGGSPVSICDSTQPQLLTLKELVMTPNPPERGANLTISGTGFLKETVDDGAYVDVDVSYGYIKLLHQTFDLCEEVSEVDLKCPVKAGAYEITKEVEIPAQVPPGKYVVYARAYTKDDDLIACITGSVEFTPNGVIKFDLDA</sequence>
<keyword evidence="7" id="KW-0445">Lipid transport</keyword>